<evidence type="ECO:0000313" key="3">
    <source>
        <dbReference type="Proteomes" id="UP001140206"/>
    </source>
</evidence>
<proteinExistence type="predicted"/>
<evidence type="ECO:0008006" key="4">
    <source>
        <dbReference type="Google" id="ProtNLM"/>
    </source>
</evidence>
<dbReference type="EMBL" id="JAMFTS010000003">
    <property type="protein sequence ID" value="KAJ4771297.1"/>
    <property type="molecule type" value="Genomic_DNA"/>
</dbReference>
<comment type="caution">
    <text evidence="2">The sequence shown here is derived from an EMBL/GenBank/DDBJ whole genome shotgun (WGS) entry which is preliminary data.</text>
</comment>
<dbReference type="PANTHER" id="PTHR33640:SF8">
    <property type="entry name" value="TRANSMEMBRANE PROTEIN"/>
    <property type="match status" value="1"/>
</dbReference>
<evidence type="ECO:0000256" key="1">
    <source>
        <dbReference type="SAM" id="Phobius"/>
    </source>
</evidence>
<organism evidence="2 3">
    <name type="scientific">Rhynchospora pubera</name>
    <dbReference type="NCBI Taxonomy" id="906938"/>
    <lineage>
        <taxon>Eukaryota</taxon>
        <taxon>Viridiplantae</taxon>
        <taxon>Streptophyta</taxon>
        <taxon>Embryophyta</taxon>
        <taxon>Tracheophyta</taxon>
        <taxon>Spermatophyta</taxon>
        <taxon>Magnoliopsida</taxon>
        <taxon>Liliopsida</taxon>
        <taxon>Poales</taxon>
        <taxon>Cyperaceae</taxon>
        <taxon>Cyperoideae</taxon>
        <taxon>Rhynchosporeae</taxon>
        <taxon>Rhynchospora</taxon>
    </lineage>
</organism>
<keyword evidence="3" id="KW-1185">Reference proteome</keyword>
<dbReference type="PANTHER" id="PTHR33640">
    <property type="entry name" value="TRANSMEMBRANE PROTEIN"/>
    <property type="match status" value="1"/>
</dbReference>
<keyword evidence="1" id="KW-0472">Membrane</keyword>
<dbReference type="AlphaFoldDB" id="A0AAV8DXM8"/>
<feature type="transmembrane region" description="Helical" evidence="1">
    <location>
        <begin position="20"/>
        <end position="38"/>
    </location>
</feature>
<feature type="transmembrane region" description="Helical" evidence="1">
    <location>
        <begin position="58"/>
        <end position="78"/>
    </location>
</feature>
<gene>
    <name evidence="2" type="ORF">LUZ62_055554</name>
</gene>
<keyword evidence="1" id="KW-0812">Transmembrane</keyword>
<keyword evidence="1" id="KW-1133">Transmembrane helix</keyword>
<sequence>MEKKHVSCRQTPLLRAFSRALRLAELSAAFLLVAYATTHLPTLFSFLRRLATNLLHPHFIFLLGNSIVALLLHLSRYLPSSSSSSSSSPPLYQELLQAHENIVSSSTQQEVVFEDKETVSVETKKVTRSKSERFEKKRRCDKELKRSDTEVREKKNGVVLEEEEWRPSIEEAEEFRKMIEEFIAKQARFHREESMAIVEA</sequence>
<name>A0AAV8DXM8_9POAL</name>
<evidence type="ECO:0000313" key="2">
    <source>
        <dbReference type="EMBL" id="KAJ4771297.1"/>
    </source>
</evidence>
<protein>
    <recommendedName>
        <fullName evidence="4">DUF4408 domain-containing protein</fullName>
    </recommendedName>
</protein>
<accession>A0AAV8DXM8</accession>
<dbReference type="Proteomes" id="UP001140206">
    <property type="component" value="Chromosome 3"/>
</dbReference>
<reference evidence="2" key="1">
    <citation type="submission" date="2022-08" db="EMBL/GenBank/DDBJ databases">
        <authorList>
            <person name="Marques A."/>
        </authorList>
    </citation>
    <scope>NUCLEOTIDE SEQUENCE</scope>
    <source>
        <strain evidence="2">RhyPub2mFocal</strain>
        <tissue evidence="2">Leaves</tissue>
    </source>
</reference>